<dbReference type="Proteomes" id="UP000463857">
    <property type="component" value="Chromosome"/>
</dbReference>
<organism evidence="3 4">
    <name type="scientific">Epidermidibacterium keratini</name>
    <dbReference type="NCBI Taxonomy" id="1891644"/>
    <lineage>
        <taxon>Bacteria</taxon>
        <taxon>Bacillati</taxon>
        <taxon>Actinomycetota</taxon>
        <taxon>Actinomycetes</taxon>
        <taxon>Sporichthyales</taxon>
        <taxon>Sporichthyaceae</taxon>
        <taxon>Epidermidibacterium</taxon>
    </lineage>
</organism>
<dbReference type="RefSeq" id="WP_159541824.1">
    <property type="nucleotide sequence ID" value="NZ_CP047156.1"/>
</dbReference>
<dbReference type="InParanoid" id="A0A7L4YK13"/>
<dbReference type="EMBL" id="CP047156">
    <property type="protein sequence ID" value="QHB98886.1"/>
    <property type="molecule type" value="Genomic_DNA"/>
</dbReference>
<keyword evidence="2" id="KW-0812">Transmembrane</keyword>
<gene>
    <name evidence="3" type="ORF">EK0264_00265</name>
</gene>
<dbReference type="AlphaFoldDB" id="A0A7L4YK13"/>
<name>A0A7L4YK13_9ACTN</name>
<accession>A0A7L4YK13</accession>
<evidence type="ECO:0000313" key="4">
    <source>
        <dbReference type="Proteomes" id="UP000463857"/>
    </source>
</evidence>
<keyword evidence="4" id="KW-1185">Reference proteome</keyword>
<dbReference type="KEGG" id="eke:EK0264_00265"/>
<keyword evidence="2" id="KW-0472">Membrane</keyword>
<sequence>MSAPLYPPHRRPAPPSTPPYANAGYPTGSYPTAGYPSDVGSHSYHVVTGPPAGVFAGHPSGPIPLPYVAPAPQGPAPYPSSVRRRNPWGIAAAVVAIVAVLIGGVLTALSLSGESRVGMQPVIALTW</sequence>
<keyword evidence="2" id="KW-1133">Transmembrane helix</keyword>
<evidence type="ECO:0000313" key="3">
    <source>
        <dbReference type="EMBL" id="QHB98886.1"/>
    </source>
</evidence>
<proteinExistence type="predicted"/>
<feature type="region of interest" description="Disordered" evidence="1">
    <location>
        <begin position="1"/>
        <end position="27"/>
    </location>
</feature>
<protein>
    <submittedName>
        <fullName evidence="3">Uncharacterized protein</fullName>
    </submittedName>
</protein>
<evidence type="ECO:0000256" key="2">
    <source>
        <dbReference type="SAM" id="Phobius"/>
    </source>
</evidence>
<evidence type="ECO:0000256" key="1">
    <source>
        <dbReference type="SAM" id="MobiDB-lite"/>
    </source>
</evidence>
<reference evidence="3 4" key="1">
    <citation type="journal article" date="2018" name="Int. J. Syst. Evol. Microbiol.">
        <title>Epidermidibacterium keratini gen. nov., sp. nov., a member of the family Sporichthyaceae, isolated from keratin epidermis.</title>
        <authorList>
            <person name="Lee D.G."/>
            <person name="Trujillo M.E."/>
            <person name="Kang S."/>
            <person name="Nam J.J."/>
            <person name="Kim Y.J."/>
        </authorList>
    </citation>
    <scope>NUCLEOTIDE SEQUENCE [LARGE SCALE GENOMIC DNA]</scope>
    <source>
        <strain evidence="3 4">EPI-7</strain>
    </source>
</reference>
<feature type="transmembrane region" description="Helical" evidence="2">
    <location>
        <begin position="88"/>
        <end position="111"/>
    </location>
</feature>